<dbReference type="Proteomes" id="UP000184501">
    <property type="component" value="Unassembled WGS sequence"/>
</dbReference>
<name>A0A1M5ETG8_STRHI</name>
<evidence type="ECO:0000313" key="1">
    <source>
        <dbReference type="EMBL" id="SHF82312.1"/>
    </source>
</evidence>
<keyword evidence="2" id="KW-1185">Reference proteome</keyword>
<evidence type="ECO:0000313" key="2">
    <source>
        <dbReference type="Proteomes" id="UP000184501"/>
    </source>
</evidence>
<protein>
    <submittedName>
        <fullName evidence="1">Uncharacterized protein</fullName>
    </submittedName>
</protein>
<dbReference type="STRING" id="2017.SAMN05444320_105120"/>
<proteinExistence type="predicted"/>
<dbReference type="AlphaFoldDB" id="A0A1M5ETG8"/>
<organism evidence="1 2">
    <name type="scientific">Streptoalloteichus hindustanus</name>
    <dbReference type="NCBI Taxonomy" id="2017"/>
    <lineage>
        <taxon>Bacteria</taxon>
        <taxon>Bacillati</taxon>
        <taxon>Actinomycetota</taxon>
        <taxon>Actinomycetes</taxon>
        <taxon>Pseudonocardiales</taxon>
        <taxon>Pseudonocardiaceae</taxon>
        <taxon>Streptoalloteichus</taxon>
    </lineage>
</organism>
<dbReference type="EMBL" id="FQVN01000005">
    <property type="protein sequence ID" value="SHF82312.1"/>
    <property type="molecule type" value="Genomic_DNA"/>
</dbReference>
<reference evidence="1 2" key="1">
    <citation type="submission" date="2016-11" db="EMBL/GenBank/DDBJ databases">
        <authorList>
            <person name="Jaros S."/>
            <person name="Januszkiewicz K."/>
            <person name="Wedrychowicz H."/>
        </authorList>
    </citation>
    <scope>NUCLEOTIDE SEQUENCE [LARGE SCALE GENOMIC DNA]</scope>
    <source>
        <strain evidence="1 2">DSM 44523</strain>
    </source>
</reference>
<dbReference type="RefSeq" id="WP_073484142.1">
    <property type="nucleotide sequence ID" value="NZ_FQVN01000005.1"/>
</dbReference>
<accession>A0A1M5ETG8</accession>
<gene>
    <name evidence="1" type="ORF">SAMN05444320_105120</name>
</gene>
<sequence>MDAGDLTAAEVALARRVITDALTEARDRAERLGGQRRTQARQWWSAWSARGDLAEQARPVVLRFAVREQGALVHRIMRGRPVDQADLDAARHKVDVVRAYLRAVRPPAPRHGD</sequence>